<evidence type="ECO:0000313" key="2">
    <source>
        <dbReference type="EMBL" id="PFH55631.1"/>
    </source>
</evidence>
<accession>A0A2A9P3R7</accession>
<dbReference type="OrthoDB" id="19439at2759"/>
<protein>
    <submittedName>
        <fullName evidence="2">Uncharacterized protein</fullName>
    </submittedName>
</protein>
<evidence type="ECO:0000313" key="3">
    <source>
        <dbReference type="Proteomes" id="UP000037136"/>
    </source>
</evidence>
<dbReference type="Proteomes" id="UP000037136">
    <property type="component" value="Unassembled WGS sequence"/>
</dbReference>
<feature type="compositionally biased region" description="Low complexity" evidence="1">
    <location>
        <begin position="72"/>
        <end position="83"/>
    </location>
</feature>
<proteinExistence type="predicted"/>
<sequence>MSRSLLPALFRVCARPTAIRSPSWNLSRRRALLYSTTTTITTNPTPPSLPTTESVAPPLPDAPQSSPPPEPSATADSPTTNSPPTTPTEDPPAKRPAGPWIIRRTHSNQLPVYLKKGRHTECARLNPTTGHLIFKGSHVEKVVQWLTDRGF</sequence>
<dbReference type="EMBL" id="LAZP02000828">
    <property type="protein sequence ID" value="PFH55631.1"/>
    <property type="molecule type" value="Genomic_DNA"/>
</dbReference>
<organism evidence="2 3">
    <name type="scientific">Ophiocordyceps unilateralis</name>
    <name type="common">Zombie-ant fungus</name>
    <name type="synonym">Torrubia unilateralis</name>
    <dbReference type="NCBI Taxonomy" id="268505"/>
    <lineage>
        <taxon>Eukaryota</taxon>
        <taxon>Fungi</taxon>
        <taxon>Dikarya</taxon>
        <taxon>Ascomycota</taxon>
        <taxon>Pezizomycotina</taxon>
        <taxon>Sordariomycetes</taxon>
        <taxon>Hypocreomycetidae</taxon>
        <taxon>Hypocreales</taxon>
        <taxon>Ophiocordycipitaceae</taxon>
        <taxon>Ophiocordyceps</taxon>
    </lineage>
</organism>
<comment type="caution">
    <text evidence="2">The sequence shown here is derived from an EMBL/GenBank/DDBJ whole genome shotgun (WGS) entry which is preliminary data.</text>
</comment>
<keyword evidence="3" id="KW-1185">Reference proteome</keyword>
<feature type="compositionally biased region" description="Pro residues" evidence="1">
    <location>
        <begin position="57"/>
        <end position="71"/>
    </location>
</feature>
<reference evidence="2 3" key="1">
    <citation type="journal article" date="2015" name="BMC Genomics">
        <title>Gene expression during zombie ant biting behavior reflects the complexity underlying fungal parasitic behavioral manipulation.</title>
        <authorList>
            <person name="de Bekker C."/>
            <person name="Ohm R.A."/>
            <person name="Loreto R.G."/>
            <person name="Sebastian A."/>
            <person name="Albert I."/>
            <person name="Merrow M."/>
            <person name="Brachmann A."/>
            <person name="Hughes D.P."/>
        </authorList>
    </citation>
    <scope>NUCLEOTIDE SEQUENCE [LARGE SCALE GENOMIC DNA]</scope>
    <source>
        <strain evidence="2 3">SC16a</strain>
    </source>
</reference>
<reference evidence="2 3" key="2">
    <citation type="journal article" date="2017" name="Sci. Rep.">
        <title>Ant-infecting Ophiocordyceps genomes reveal a high diversity of potential behavioral manipulation genes and a possible major role for enterotoxins.</title>
        <authorList>
            <person name="de Bekker C."/>
            <person name="Ohm R.A."/>
            <person name="Evans H.C."/>
            <person name="Brachmann A."/>
            <person name="Hughes D.P."/>
        </authorList>
    </citation>
    <scope>NUCLEOTIDE SEQUENCE [LARGE SCALE GENOMIC DNA]</scope>
    <source>
        <strain evidence="2 3">SC16a</strain>
    </source>
</reference>
<feature type="region of interest" description="Disordered" evidence="1">
    <location>
        <begin position="37"/>
        <end position="104"/>
    </location>
</feature>
<name>A0A2A9P3R7_OPHUN</name>
<dbReference type="AlphaFoldDB" id="A0A2A9P3R7"/>
<gene>
    <name evidence="2" type="ORF">XA68_17914</name>
</gene>
<evidence type="ECO:0000256" key="1">
    <source>
        <dbReference type="SAM" id="MobiDB-lite"/>
    </source>
</evidence>
<dbReference type="Gene3D" id="3.30.780.10">
    <property type="entry name" value="SUI1-like domain"/>
    <property type="match status" value="1"/>
</dbReference>